<evidence type="ECO:0000256" key="7">
    <source>
        <dbReference type="SAM" id="Phobius"/>
    </source>
</evidence>
<feature type="transmembrane region" description="Helical" evidence="7">
    <location>
        <begin position="12"/>
        <end position="37"/>
    </location>
</feature>
<dbReference type="InterPro" id="IPR011701">
    <property type="entry name" value="MFS"/>
</dbReference>
<feature type="transmembrane region" description="Helical" evidence="7">
    <location>
        <begin position="258"/>
        <end position="276"/>
    </location>
</feature>
<dbReference type="Pfam" id="PF07690">
    <property type="entry name" value="MFS_1"/>
    <property type="match status" value="1"/>
</dbReference>
<keyword evidence="5 7" id="KW-1133">Transmembrane helix</keyword>
<feature type="transmembrane region" description="Helical" evidence="7">
    <location>
        <begin position="77"/>
        <end position="97"/>
    </location>
</feature>
<evidence type="ECO:0000256" key="2">
    <source>
        <dbReference type="ARBA" id="ARBA00022448"/>
    </source>
</evidence>
<dbReference type="RefSeq" id="WP_115692877.1">
    <property type="nucleotide sequence ID" value="NZ_CP031417.1"/>
</dbReference>
<evidence type="ECO:0000313" key="9">
    <source>
        <dbReference type="Proteomes" id="UP000254889"/>
    </source>
</evidence>
<dbReference type="Proteomes" id="UP000254889">
    <property type="component" value="Chromosome"/>
</dbReference>
<evidence type="ECO:0000256" key="6">
    <source>
        <dbReference type="ARBA" id="ARBA00023136"/>
    </source>
</evidence>
<dbReference type="AlphaFoldDB" id="A0A346A001"/>
<feature type="transmembrane region" description="Helical" evidence="7">
    <location>
        <begin position="167"/>
        <end position="188"/>
    </location>
</feature>
<dbReference type="EMBL" id="CP031417">
    <property type="protein sequence ID" value="AXK82498.1"/>
    <property type="molecule type" value="Genomic_DNA"/>
</dbReference>
<feature type="transmembrane region" description="Helical" evidence="7">
    <location>
        <begin position="43"/>
        <end position="65"/>
    </location>
</feature>
<organism evidence="8 9">
    <name type="scientific">Pseudolabrys taiwanensis</name>
    <dbReference type="NCBI Taxonomy" id="331696"/>
    <lineage>
        <taxon>Bacteria</taxon>
        <taxon>Pseudomonadati</taxon>
        <taxon>Pseudomonadota</taxon>
        <taxon>Alphaproteobacteria</taxon>
        <taxon>Hyphomicrobiales</taxon>
        <taxon>Xanthobacteraceae</taxon>
        <taxon>Pseudolabrys</taxon>
    </lineage>
</organism>
<feature type="transmembrane region" description="Helical" evidence="7">
    <location>
        <begin position="330"/>
        <end position="352"/>
    </location>
</feature>
<protein>
    <submittedName>
        <fullName evidence="8">MFS transporter</fullName>
    </submittedName>
</protein>
<evidence type="ECO:0000313" key="8">
    <source>
        <dbReference type="EMBL" id="AXK82498.1"/>
    </source>
</evidence>
<reference evidence="8 9" key="1">
    <citation type="submission" date="2018-07" db="EMBL/GenBank/DDBJ databases">
        <authorList>
            <person name="Quirk P.G."/>
            <person name="Krulwich T.A."/>
        </authorList>
    </citation>
    <scope>NUCLEOTIDE SEQUENCE [LARGE SCALE GENOMIC DNA]</scope>
    <source>
        <strain evidence="8 9">CC-BB4</strain>
    </source>
</reference>
<name>A0A346A001_9HYPH</name>
<sequence length="436" mass="45736">MPPLLLSRRFAPLFWCQFFAAFNDNFLKTALVFLLLFREHPDAEALITIASAIFIAPYFFLSGLGGELADRYDKARVAQVIKFVEMLVAGLAVWGYATQSLPILFAALFGFGVLASLFGPMKYGILPDHLPREKLPAGNALVEGATFVAILLGTIVGGLAARNGGGPFAFAPLVIGFSLACWISALLIPPSGQGAPHLKVHINIAASTAFMIRHLRSDARLWWGAMVTSWFWLAGIVVLSLLPPLIKTLIGGDEATVTIYLAMFSVAVGCGSGLAATLARGRIVLTITVVGGVLLGVFAIDIGLATWGAMPAAGLRSPDVVFSSGLGIRTAVDLVGLAIAGGLFIVPAFAAVQAWSDPDYRARNVAAVNVINAAFMTAATVVVAIMQKLGATLPMLFLGLGAATLVVAFAIWKTKPSSELSSPAKAGDPVSADIRD</sequence>
<keyword evidence="6 7" id="KW-0472">Membrane</keyword>
<keyword evidence="3" id="KW-1003">Cell membrane</keyword>
<comment type="subcellular location">
    <subcellularLocation>
        <location evidence="1">Cell membrane</location>
        <topology evidence="1">Multi-pass membrane protein</topology>
    </subcellularLocation>
</comment>
<evidence type="ECO:0000256" key="1">
    <source>
        <dbReference type="ARBA" id="ARBA00004651"/>
    </source>
</evidence>
<dbReference type="OrthoDB" id="9803968at2"/>
<dbReference type="CDD" id="cd06173">
    <property type="entry name" value="MFS_MefA_like"/>
    <property type="match status" value="1"/>
</dbReference>
<dbReference type="GO" id="GO:0022857">
    <property type="term" value="F:transmembrane transporter activity"/>
    <property type="evidence" value="ECO:0007669"/>
    <property type="project" value="InterPro"/>
</dbReference>
<feature type="transmembrane region" description="Helical" evidence="7">
    <location>
        <begin position="221"/>
        <end position="246"/>
    </location>
</feature>
<feature type="transmembrane region" description="Helical" evidence="7">
    <location>
        <begin position="364"/>
        <end position="386"/>
    </location>
</feature>
<keyword evidence="2" id="KW-0813">Transport</keyword>
<dbReference type="PANTHER" id="PTHR43266">
    <property type="entry name" value="MACROLIDE-EFFLUX PROTEIN"/>
    <property type="match status" value="1"/>
</dbReference>
<dbReference type="KEGG" id="ptaw:DW352_19420"/>
<feature type="transmembrane region" description="Helical" evidence="7">
    <location>
        <begin position="103"/>
        <end position="119"/>
    </location>
</feature>
<dbReference type="Gene3D" id="1.20.1250.20">
    <property type="entry name" value="MFS general substrate transporter like domains"/>
    <property type="match status" value="1"/>
</dbReference>
<dbReference type="SUPFAM" id="SSF103473">
    <property type="entry name" value="MFS general substrate transporter"/>
    <property type="match status" value="1"/>
</dbReference>
<keyword evidence="4 7" id="KW-0812">Transmembrane</keyword>
<feature type="transmembrane region" description="Helical" evidence="7">
    <location>
        <begin position="392"/>
        <end position="412"/>
    </location>
</feature>
<dbReference type="InterPro" id="IPR036259">
    <property type="entry name" value="MFS_trans_sf"/>
</dbReference>
<accession>A0A346A001</accession>
<evidence type="ECO:0000256" key="5">
    <source>
        <dbReference type="ARBA" id="ARBA00022989"/>
    </source>
</evidence>
<evidence type="ECO:0000256" key="4">
    <source>
        <dbReference type="ARBA" id="ARBA00022692"/>
    </source>
</evidence>
<dbReference type="GO" id="GO:0005886">
    <property type="term" value="C:plasma membrane"/>
    <property type="evidence" value="ECO:0007669"/>
    <property type="project" value="UniProtKB-SubCell"/>
</dbReference>
<dbReference type="PANTHER" id="PTHR43266:SF2">
    <property type="entry name" value="MAJOR FACILITATOR SUPERFAMILY (MFS) PROFILE DOMAIN-CONTAINING PROTEIN"/>
    <property type="match status" value="1"/>
</dbReference>
<keyword evidence="9" id="KW-1185">Reference proteome</keyword>
<evidence type="ECO:0000256" key="3">
    <source>
        <dbReference type="ARBA" id="ARBA00022475"/>
    </source>
</evidence>
<feature type="transmembrane region" description="Helical" evidence="7">
    <location>
        <begin position="140"/>
        <end position="161"/>
    </location>
</feature>
<gene>
    <name evidence="8" type="ORF">DW352_19420</name>
</gene>
<proteinExistence type="predicted"/>
<feature type="transmembrane region" description="Helical" evidence="7">
    <location>
        <begin position="283"/>
        <end position="310"/>
    </location>
</feature>